<name>A0AAV6TTV3_9ARAC</name>
<comment type="caution">
    <text evidence="1">The sequence shown here is derived from an EMBL/GenBank/DDBJ whole genome shotgun (WGS) entry which is preliminary data.</text>
</comment>
<reference evidence="1 2" key="1">
    <citation type="journal article" date="2022" name="Nat. Ecol. Evol.">
        <title>A masculinizing supergene underlies an exaggerated male reproductive morph in a spider.</title>
        <authorList>
            <person name="Hendrickx F."/>
            <person name="De Corte Z."/>
            <person name="Sonet G."/>
            <person name="Van Belleghem S.M."/>
            <person name="Kostlbacher S."/>
            <person name="Vangestel C."/>
        </authorList>
    </citation>
    <scope>NUCLEOTIDE SEQUENCE [LARGE SCALE GENOMIC DNA]</scope>
    <source>
        <strain evidence="1">W744_W776</strain>
    </source>
</reference>
<evidence type="ECO:0000313" key="1">
    <source>
        <dbReference type="EMBL" id="KAG8175315.1"/>
    </source>
</evidence>
<sequence length="101" mass="11164">MNTKNLRTQLYNASVLPYSHEPCEVLEEKYDSNAVLHMMTGKAISRAIRGHLLVDAALSTLLMADVFPCNEDGSCHKIIQDASVLYDSIMSDNESGANVEF</sequence>
<keyword evidence="2" id="KW-1185">Reference proteome</keyword>
<dbReference type="EMBL" id="JAFNEN010001033">
    <property type="protein sequence ID" value="KAG8175315.1"/>
    <property type="molecule type" value="Genomic_DNA"/>
</dbReference>
<accession>A0AAV6TTV3</accession>
<protein>
    <submittedName>
        <fullName evidence="1">Uncharacterized protein</fullName>
    </submittedName>
</protein>
<gene>
    <name evidence="1" type="ORF">JTE90_013647</name>
</gene>
<dbReference type="AlphaFoldDB" id="A0AAV6TTV3"/>
<dbReference type="Proteomes" id="UP000827092">
    <property type="component" value="Unassembled WGS sequence"/>
</dbReference>
<proteinExistence type="predicted"/>
<organism evidence="1 2">
    <name type="scientific">Oedothorax gibbosus</name>
    <dbReference type="NCBI Taxonomy" id="931172"/>
    <lineage>
        <taxon>Eukaryota</taxon>
        <taxon>Metazoa</taxon>
        <taxon>Ecdysozoa</taxon>
        <taxon>Arthropoda</taxon>
        <taxon>Chelicerata</taxon>
        <taxon>Arachnida</taxon>
        <taxon>Araneae</taxon>
        <taxon>Araneomorphae</taxon>
        <taxon>Entelegynae</taxon>
        <taxon>Araneoidea</taxon>
        <taxon>Linyphiidae</taxon>
        <taxon>Erigoninae</taxon>
        <taxon>Oedothorax</taxon>
    </lineage>
</organism>
<evidence type="ECO:0000313" key="2">
    <source>
        <dbReference type="Proteomes" id="UP000827092"/>
    </source>
</evidence>